<dbReference type="SMART" id="SM00028">
    <property type="entry name" value="TPR"/>
    <property type="match status" value="3"/>
</dbReference>
<dbReference type="SUPFAM" id="SSF48452">
    <property type="entry name" value="TPR-like"/>
    <property type="match status" value="1"/>
</dbReference>
<reference evidence="2 3" key="1">
    <citation type="journal article" date="2018" name="Elife">
        <title>Firefly genomes illuminate parallel origins of bioluminescence in beetles.</title>
        <authorList>
            <person name="Fallon T.R."/>
            <person name="Lower S.E."/>
            <person name="Chang C.H."/>
            <person name="Bessho-Uehara M."/>
            <person name="Martin G.J."/>
            <person name="Bewick A.J."/>
            <person name="Behringer M."/>
            <person name="Debat H.J."/>
            <person name="Wong I."/>
            <person name="Day J.C."/>
            <person name="Suvorov A."/>
            <person name="Silva C.J."/>
            <person name="Stanger-Hall K.F."/>
            <person name="Hall D.W."/>
            <person name="Schmitz R.J."/>
            <person name="Nelson D.R."/>
            <person name="Lewis S.M."/>
            <person name="Shigenobu S."/>
            <person name="Bybee S.M."/>
            <person name="Larracuente A.M."/>
            <person name="Oba Y."/>
            <person name="Weng J.K."/>
        </authorList>
    </citation>
    <scope>NUCLEOTIDE SEQUENCE [LARGE SCALE GENOMIC DNA]</scope>
    <source>
        <strain evidence="2">1611_PpyrPB1</strain>
        <tissue evidence="2">Whole body</tissue>
    </source>
</reference>
<feature type="domain" description="CS" evidence="1">
    <location>
        <begin position="3"/>
        <end position="87"/>
    </location>
</feature>
<dbReference type="InterPro" id="IPR007052">
    <property type="entry name" value="CS_dom"/>
</dbReference>
<dbReference type="GO" id="GO:0036159">
    <property type="term" value="P:inner dynein arm assembly"/>
    <property type="evidence" value="ECO:0007669"/>
    <property type="project" value="TreeGrafter"/>
</dbReference>
<protein>
    <recommendedName>
        <fullName evidence="1">CS domain-containing protein</fullName>
    </recommendedName>
</protein>
<dbReference type="PROSITE" id="PS51203">
    <property type="entry name" value="CS"/>
    <property type="match status" value="1"/>
</dbReference>
<dbReference type="InParanoid" id="A0A5N4AHJ4"/>
<dbReference type="SUPFAM" id="SSF49764">
    <property type="entry name" value="HSP20-like chaperones"/>
    <property type="match status" value="1"/>
</dbReference>
<proteinExistence type="predicted"/>
<dbReference type="GO" id="GO:0036158">
    <property type="term" value="P:outer dynein arm assembly"/>
    <property type="evidence" value="ECO:0007669"/>
    <property type="project" value="TreeGrafter"/>
</dbReference>
<dbReference type="InterPro" id="IPR011990">
    <property type="entry name" value="TPR-like_helical_dom_sf"/>
</dbReference>
<sequence>MPLIVKDYKWRQSDNFVIIQVPLHGVHQSKVDLFTSPVYIKASFEKFFFEAFLLRSVNTAESKCTKTASEIVFELAKNENIEWESLEVDLSKAERLKLKKGIIEEEHLRFQEECKKKSDNKSELKRVAVREQISLDSKIRNKIEEIKVEEKSKALGDVRAWERSVEKSAPRIVKGSKKLQKSTLVPLPRKIATVHVDFTHRQFPTPCRESHLAEEEEWLRKQAEVRRSVGFVSEDLRAEEKNPQWLNAKGQEFLKAGNYLGAISAFSFAIKLCSEYPDLYIGRSEAHFYKENYFKCAQDCSSAVELLRPAVPSNLEQRVTCLTRKGLALRKMGFLRECINELEFALKLKPENQEVRDVLVDIKTELANQEENDEKNSNQLQTC</sequence>
<dbReference type="InterPro" id="IPR052004">
    <property type="entry name" value="Dynein_assembly_factor_4"/>
</dbReference>
<dbReference type="Gene3D" id="2.60.40.790">
    <property type="match status" value="1"/>
</dbReference>
<dbReference type="Pfam" id="PF04969">
    <property type="entry name" value="CS"/>
    <property type="match status" value="1"/>
</dbReference>
<dbReference type="AlphaFoldDB" id="A0A5N4AHJ4"/>
<dbReference type="Gene3D" id="1.25.40.10">
    <property type="entry name" value="Tetratricopeptide repeat domain"/>
    <property type="match status" value="1"/>
</dbReference>
<dbReference type="OrthoDB" id="348005at2759"/>
<dbReference type="PANTHER" id="PTHR46492">
    <property type="entry name" value="DYNEIN ASSEMBLY FACTOR 4, AXONEMAL"/>
    <property type="match status" value="1"/>
</dbReference>
<dbReference type="InterPro" id="IPR008978">
    <property type="entry name" value="HSP20-like_chaperone"/>
</dbReference>
<evidence type="ECO:0000313" key="2">
    <source>
        <dbReference type="EMBL" id="KAB0796773.1"/>
    </source>
</evidence>
<evidence type="ECO:0000259" key="1">
    <source>
        <dbReference type="PROSITE" id="PS51203"/>
    </source>
</evidence>
<dbReference type="InterPro" id="IPR019734">
    <property type="entry name" value="TPR_rpt"/>
</dbReference>
<dbReference type="GO" id="GO:0003341">
    <property type="term" value="P:cilium movement"/>
    <property type="evidence" value="ECO:0007669"/>
    <property type="project" value="TreeGrafter"/>
</dbReference>
<organism evidence="2 3">
    <name type="scientific">Photinus pyralis</name>
    <name type="common">Common eastern firefly</name>
    <name type="synonym">Lampyris pyralis</name>
    <dbReference type="NCBI Taxonomy" id="7054"/>
    <lineage>
        <taxon>Eukaryota</taxon>
        <taxon>Metazoa</taxon>
        <taxon>Ecdysozoa</taxon>
        <taxon>Arthropoda</taxon>
        <taxon>Hexapoda</taxon>
        <taxon>Insecta</taxon>
        <taxon>Pterygota</taxon>
        <taxon>Neoptera</taxon>
        <taxon>Endopterygota</taxon>
        <taxon>Coleoptera</taxon>
        <taxon>Polyphaga</taxon>
        <taxon>Elateriformia</taxon>
        <taxon>Elateroidea</taxon>
        <taxon>Lampyridae</taxon>
        <taxon>Lampyrinae</taxon>
        <taxon>Photinus</taxon>
    </lineage>
</organism>
<evidence type="ECO:0000313" key="3">
    <source>
        <dbReference type="Proteomes" id="UP000327044"/>
    </source>
</evidence>
<keyword evidence="3" id="KW-1185">Reference proteome</keyword>
<dbReference type="PANTHER" id="PTHR46492:SF1">
    <property type="entry name" value="DYNEIN AXONEMAL ASSEMBLY FACTOR 4"/>
    <property type="match status" value="1"/>
</dbReference>
<accession>A0A5N4AHJ4</accession>
<name>A0A5N4AHJ4_PHOPY</name>
<gene>
    <name evidence="2" type="ORF">PPYR_10834</name>
</gene>
<dbReference type="EMBL" id="VVIM01000007">
    <property type="protein sequence ID" value="KAB0796773.1"/>
    <property type="molecule type" value="Genomic_DNA"/>
</dbReference>
<comment type="caution">
    <text evidence="2">The sequence shown here is derived from an EMBL/GenBank/DDBJ whole genome shotgun (WGS) entry which is preliminary data.</text>
</comment>
<dbReference type="Proteomes" id="UP000327044">
    <property type="component" value="Unassembled WGS sequence"/>
</dbReference>